<proteinExistence type="predicted"/>
<organism evidence="2 3">
    <name type="scientific">Lysobacter brunescens</name>
    <dbReference type="NCBI Taxonomy" id="262323"/>
    <lineage>
        <taxon>Bacteria</taxon>
        <taxon>Pseudomonadati</taxon>
        <taxon>Pseudomonadota</taxon>
        <taxon>Gammaproteobacteria</taxon>
        <taxon>Lysobacterales</taxon>
        <taxon>Lysobacteraceae</taxon>
        <taxon>Lysobacter</taxon>
    </lineage>
</organism>
<name>A0ABW2YBM7_9GAMM</name>
<sequence>MRRHLCLFAIAAALGIASGAHAQSLEDQIKERLLGSRNGDASLSERDAAGGIREALAQGVDRAVRQLGTQDGFFRDQAVKILVPGKMRKAADTLRKVGAGKHVDAFELSMNRAAEQAVPAAAGILSDAVRQMTLRDAIGLVRGGETSATDFFRRTSEQKLFDAFRPIVAKQTQATGVTRKYKDFTKKNGGTMALLLGGDADGANTAGNLDLDDYVTREAIDGLFHVIAEQERRIRQDPAARTSELLRRVFR</sequence>
<comment type="caution">
    <text evidence="2">The sequence shown here is derived from an EMBL/GenBank/DDBJ whole genome shotgun (WGS) entry which is preliminary data.</text>
</comment>
<keyword evidence="1" id="KW-0732">Signal</keyword>
<gene>
    <name evidence="2" type="ORF">ACFQ0E_05465</name>
</gene>
<evidence type="ECO:0000256" key="1">
    <source>
        <dbReference type="SAM" id="SignalP"/>
    </source>
</evidence>
<evidence type="ECO:0000313" key="3">
    <source>
        <dbReference type="Proteomes" id="UP001597110"/>
    </source>
</evidence>
<dbReference type="EMBL" id="JBHTIF010000001">
    <property type="protein sequence ID" value="MFD0725046.1"/>
    <property type="molecule type" value="Genomic_DNA"/>
</dbReference>
<dbReference type="RefSeq" id="WP_386822669.1">
    <property type="nucleotide sequence ID" value="NZ_JBHTIF010000001.1"/>
</dbReference>
<dbReference type="Proteomes" id="UP001597110">
    <property type="component" value="Unassembled WGS sequence"/>
</dbReference>
<dbReference type="InterPro" id="IPR025245">
    <property type="entry name" value="DUF4197"/>
</dbReference>
<feature type="chain" id="PRO_5045418484" evidence="1">
    <location>
        <begin position="23"/>
        <end position="251"/>
    </location>
</feature>
<feature type="signal peptide" evidence="1">
    <location>
        <begin position="1"/>
        <end position="22"/>
    </location>
</feature>
<protein>
    <submittedName>
        <fullName evidence="2">DUF4197 domain-containing protein</fullName>
    </submittedName>
</protein>
<evidence type="ECO:0000313" key="2">
    <source>
        <dbReference type="EMBL" id="MFD0725046.1"/>
    </source>
</evidence>
<reference evidence="3" key="1">
    <citation type="journal article" date="2019" name="Int. J. Syst. Evol. Microbiol.">
        <title>The Global Catalogue of Microorganisms (GCM) 10K type strain sequencing project: providing services to taxonomists for standard genome sequencing and annotation.</title>
        <authorList>
            <consortium name="The Broad Institute Genomics Platform"/>
            <consortium name="The Broad Institute Genome Sequencing Center for Infectious Disease"/>
            <person name="Wu L."/>
            <person name="Ma J."/>
        </authorList>
    </citation>
    <scope>NUCLEOTIDE SEQUENCE [LARGE SCALE GENOMIC DNA]</scope>
    <source>
        <strain evidence="3">CCUG 55585</strain>
    </source>
</reference>
<dbReference type="Pfam" id="PF13852">
    <property type="entry name" value="DUF4197"/>
    <property type="match status" value="1"/>
</dbReference>
<accession>A0ABW2YBM7</accession>
<keyword evidence="3" id="KW-1185">Reference proteome</keyword>